<name>A0A4R6RCR3_9HYPH</name>
<keyword evidence="4 6" id="KW-1133">Transmembrane helix</keyword>
<comment type="similarity">
    <text evidence="6">Belongs to the TVP38/TMEM64 family.</text>
</comment>
<dbReference type="OrthoDB" id="9779114at2"/>
<feature type="transmembrane region" description="Helical" evidence="6">
    <location>
        <begin position="31"/>
        <end position="52"/>
    </location>
</feature>
<sequence>MSATSHPLPGEVRNSADVAAPSPWRRVRRAWPILAIAVAGAAAWSFDLHHLLGLDAFIANRAVVVDFVAAHYVAALATLFAVYVVVVALSVPCGLALTMASGFLFGPVVGGLASALAATLGATAIFLAARSSIGEGLRARAGPRIEKIACGFCRDAFHYVLFLRLVPIAPFWLVNLAPAILGVPTRAYVLATALGILPATFVFAALGSGLDSVVAAQEAANAACLAAGTCTVSLHPKALVTPDLVAALAALGVLSLVPVVFRRWRARRGRCG</sequence>
<feature type="transmembrane region" description="Helical" evidence="6">
    <location>
        <begin position="72"/>
        <end position="97"/>
    </location>
</feature>
<keyword evidence="2 6" id="KW-1003">Cell membrane</keyword>
<organism evidence="8 9">
    <name type="scientific">Oharaeibacter diazotrophicus</name>
    <dbReference type="NCBI Taxonomy" id="1920512"/>
    <lineage>
        <taxon>Bacteria</taxon>
        <taxon>Pseudomonadati</taxon>
        <taxon>Pseudomonadota</taxon>
        <taxon>Alphaproteobacteria</taxon>
        <taxon>Hyphomicrobiales</taxon>
        <taxon>Pleomorphomonadaceae</taxon>
        <taxon>Oharaeibacter</taxon>
    </lineage>
</organism>
<dbReference type="PANTHER" id="PTHR12677:SF59">
    <property type="entry name" value="GOLGI APPARATUS MEMBRANE PROTEIN TVP38-RELATED"/>
    <property type="match status" value="1"/>
</dbReference>
<evidence type="ECO:0000313" key="9">
    <source>
        <dbReference type="Proteomes" id="UP000294547"/>
    </source>
</evidence>
<evidence type="ECO:0000256" key="5">
    <source>
        <dbReference type="ARBA" id="ARBA00023136"/>
    </source>
</evidence>
<proteinExistence type="inferred from homology"/>
<feature type="transmembrane region" description="Helical" evidence="6">
    <location>
        <begin position="244"/>
        <end position="261"/>
    </location>
</feature>
<evidence type="ECO:0000256" key="1">
    <source>
        <dbReference type="ARBA" id="ARBA00004651"/>
    </source>
</evidence>
<dbReference type="RefSeq" id="WP_126539629.1">
    <property type="nucleotide sequence ID" value="NZ_BSPM01000002.1"/>
</dbReference>
<dbReference type="AlphaFoldDB" id="A0A4R6RCR3"/>
<dbReference type="PANTHER" id="PTHR12677">
    <property type="entry name" value="GOLGI APPARATUS MEMBRANE PROTEIN TVP38-RELATED"/>
    <property type="match status" value="1"/>
</dbReference>
<reference evidence="8 9" key="1">
    <citation type="submission" date="2019-03" db="EMBL/GenBank/DDBJ databases">
        <title>Genomic Encyclopedia of Type Strains, Phase IV (KMG-IV): sequencing the most valuable type-strain genomes for metagenomic binning, comparative biology and taxonomic classification.</title>
        <authorList>
            <person name="Goeker M."/>
        </authorList>
    </citation>
    <scope>NUCLEOTIDE SEQUENCE [LARGE SCALE GENOMIC DNA]</scope>
    <source>
        <strain evidence="8 9">DSM 102969</strain>
    </source>
</reference>
<comment type="subcellular location">
    <subcellularLocation>
        <location evidence="1 6">Cell membrane</location>
        <topology evidence="1 6">Multi-pass membrane protein</topology>
    </subcellularLocation>
</comment>
<protein>
    <recommendedName>
        <fullName evidence="6">TVP38/TMEM64 family membrane protein</fullName>
    </recommendedName>
</protein>
<dbReference type="InterPro" id="IPR015414">
    <property type="entry name" value="TMEM64"/>
</dbReference>
<evidence type="ECO:0000256" key="4">
    <source>
        <dbReference type="ARBA" id="ARBA00022989"/>
    </source>
</evidence>
<feature type="domain" description="VTT" evidence="7">
    <location>
        <begin position="94"/>
        <end position="208"/>
    </location>
</feature>
<keyword evidence="5 6" id="KW-0472">Membrane</keyword>
<accession>A0A4R6RCR3</accession>
<evidence type="ECO:0000313" key="8">
    <source>
        <dbReference type="EMBL" id="TDP83912.1"/>
    </source>
</evidence>
<dbReference type="GO" id="GO:0005886">
    <property type="term" value="C:plasma membrane"/>
    <property type="evidence" value="ECO:0007669"/>
    <property type="project" value="UniProtKB-SubCell"/>
</dbReference>
<keyword evidence="3 6" id="KW-0812">Transmembrane</keyword>
<keyword evidence="9" id="KW-1185">Reference proteome</keyword>
<dbReference type="EMBL" id="SNXY01000008">
    <property type="protein sequence ID" value="TDP83912.1"/>
    <property type="molecule type" value="Genomic_DNA"/>
</dbReference>
<feature type="transmembrane region" description="Helical" evidence="6">
    <location>
        <begin position="156"/>
        <end position="175"/>
    </location>
</feature>
<feature type="transmembrane region" description="Helical" evidence="6">
    <location>
        <begin position="104"/>
        <end position="129"/>
    </location>
</feature>
<comment type="caution">
    <text evidence="8">The sequence shown here is derived from an EMBL/GenBank/DDBJ whole genome shotgun (WGS) entry which is preliminary data.</text>
</comment>
<dbReference type="InterPro" id="IPR032816">
    <property type="entry name" value="VTT_dom"/>
</dbReference>
<dbReference type="Pfam" id="PF09335">
    <property type="entry name" value="VTT_dom"/>
    <property type="match status" value="1"/>
</dbReference>
<feature type="transmembrane region" description="Helical" evidence="6">
    <location>
        <begin position="187"/>
        <end position="206"/>
    </location>
</feature>
<gene>
    <name evidence="8" type="ORF">EDD54_2509</name>
</gene>
<evidence type="ECO:0000256" key="6">
    <source>
        <dbReference type="RuleBase" id="RU366058"/>
    </source>
</evidence>
<dbReference type="Proteomes" id="UP000294547">
    <property type="component" value="Unassembled WGS sequence"/>
</dbReference>
<evidence type="ECO:0000256" key="2">
    <source>
        <dbReference type="ARBA" id="ARBA00022475"/>
    </source>
</evidence>
<evidence type="ECO:0000256" key="3">
    <source>
        <dbReference type="ARBA" id="ARBA00022692"/>
    </source>
</evidence>
<evidence type="ECO:0000259" key="7">
    <source>
        <dbReference type="Pfam" id="PF09335"/>
    </source>
</evidence>